<gene>
    <name evidence="2" type="ORF">KTC_41040</name>
</gene>
<name>A0A455SLM9_9CHLR</name>
<feature type="transmembrane region" description="Helical" evidence="1">
    <location>
        <begin position="101"/>
        <end position="122"/>
    </location>
</feature>
<keyword evidence="1" id="KW-1133">Transmembrane helix</keyword>
<proteinExistence type="predicted"/>
<feature type="transmembrane region" description="Helical" evidence="1">
    <location>
        <begin position="142"/>
        <end position="167"/>
    </location>
</feature>
<organism evidence="2">
    <name type="scientific">Thermosporothrix sp. COM3</name>
    <dbReference type="NCBI Taxonomy" id="2490863"/>
    <lineage>
        <taxon>Bacteria</taxon>
        <taxon>Bacillati</taxon>
        <taxon>Chloroflexota</taxon>
        <taxon>Ktedonobacteria</taxon>
        <taxon>Ktedonobacterales</taxon>
        <taxon>Thermosporotrichaceae</taxon>
        <taxon>Thermosporothrix</taxon>
    </lineage>
</organism>
<dbReference type="AlphaFoldDB" id="A0A455SLM9"/>
<feature type="transmembrane region" description="Helical" evidence="1">
    <location>
        <begin position="63"/>
        <end position="89"/>
    </location>
</feature>
<evidence type="ECO:0000313" key="2">
    <source>
        <dbReference type="EMBL" id="BBH89353.1"/>
    </source>
</evidence>
<accession>A0A455SLM9</accession>
<protein>
    <submittedName>
        <fullName evidence="2">Uncharacterized protein</fullName>
    </submittedName>
</protein>
<sequence length="191" mass="20383">MKDVEGKTARQRAEGQTQAANPKRTAIIYGLGIGVIGLIINIACAFASSPILEQQKNVPTANALTYIGLGLSCLQVILNLALCFIGGWFIGKRFLNGRLGFWTGSISTLLVYIVSTALNWIPGYPGNQSTVSSPTTESPIPAPLGGILLLLIGVFVVFIIGGIFGQWGSTRAAYKYRAQYAAAEEEEAEED</sequence>
<feature type="transmembrane region" description="Helical" evidence="1">
    <location>
        <begin position="26"/>
        <end position="51"/>
    </location>
</feature>
<keyword evidence="1" id="KW-0472">Membrane</keyword>
<reference evidence="2" key="1">
    <citation type="submission" date="2018-12" db="EMBL/GenBank/DDBJ databases">
        <title>Novel natural products biosynthetic potential of the class Ktedonobacteria.</title>
        <authorList>
            <person name="Zheng Y."/>
            <person name="Saitou A."/>
            <person name="Wang C.M."/>
            <person name="Toyoda A."/>
            <person name="Minakuchi Y."/>
            <person name="Sekiguchi Y."/>
            <person name="Ueda K."/>
            <person name="Takano H."/>
            <person name="Sakai Y."/>
            <person name="Yokota A."/>
            <person name="Yabe S."/>
        </authorList>
    </citation>
    <scope>NUCLEOTIDE SEQUENCE</scope>
    <source>
        <strain evidence="2">COM3</strain>
    </source>
</reference>
<keyword evidence="1" id="KW-0812">Transmembrane</keyword>
<evidence type="ECO:0000256" key="1">
    <source>
        <dbReference type="SAM" id="Phobius"/>
    </source>
</evidence>
<dbReference type="EMBL" id="AP019376">
    <property type="protein sequence ID" value="BBH89353.1"/>
    <property type="molecule type" value="Genomic_DNA"/>
</dbReference>